<sequence>KSPIKFKFYKDKSKLEASEGGWTNTFCKVINIKTEEIGVSKINRKLDEIESALNSLNNLNAKNTSEKSNNQKNQQLILLKSKNLLAVDYHNSKILNNSDYPRQMMGFYFTMQTYCAYPPVLDLAEFYQVYQVNGTVPDYLLSAIISNACLNTPDPQFKQLNWIYTDYYYNLSLSQFNQYKGEPNIYMIQTLLILSLIDDYLSKPLRKANRVTTAVKLALILEMDKVEEFNEITKPSHFKDVPYDTIRKLYHFIRYWDEQTSKLLSTPTMIKTKFADLEEYYYHPKPLTELPLIKSSKLKLPSDYISMLDIYFTFGNLVIKENEILDFELRNASNPIKFLKCIEQLTKIENLINLEISPEFNYSPNCLLEEELQNYPLTRIKLYFYQKVLDIGLQTAQLCLSLNVTDFQLIMELVDKFRILSKRLVTLIEDQILVLVKHASDDEGEIVAIQSS</sequence>
<dbReference type="AlphaFoldDB" id="A0A137PEU8"/>
<keyword evidence="3" id="KW-1185">Reference proteome</keyword>
<dbReference type="CDD" id="cd12148">
    <property type="entry name" value="fungal_TF_MHR"/>
    <property type="match status" value="1"/>
</dbReference>
<gene>
    <name evidence="2" type="ORF">CONCODRAFT_108459</name>
</gene>
<evidence type="ECO:0000313" key="3">
    <source>
        <dbReference type="Proteomes" id="UP000070444"/>
    </source>
</evidence>
<accession>A0A137PEU8</accession>
<evidence type="ECO:0008006" key="4">
    <source>
        <dbReference type="Google" id="ProtNLM"/>
    </source>
</evidence>
<name>A0A137PEU8_CONC2</name>
<feature type="coiled-coil region" evidence="1">
    <location>
        <begin position="39"/>
        <end position="69"/>
    </location>
</feature>
<evidence type="ECO:0000256" key="1">
    <source>
        <dbReference type="SAM" id="Coils"/>
    </source>
</evidence>
<dbReference type="EMBL" id="KQ964435">
    <property type="protein sequence ID" value="KXN73513.1"/>
    <property type="molecule type" value="Genomic_DNA"/>
</dbReference>
<evidence type="ECO:0000313" key="2">
    <source>
        <dbReference type="EMBL" id="KXN73513.1"/>
    </source>
</evidence>
<reference evidence="2 3" key="1">
    <citation type="journal article" date="2015" name="Genome Biol. Evol.">
        <title>Phylogenomic analyses indicate that early fungi evolved digesting cell walls of algal ancestors of land plants.</title>
        <authorList>
            <person name="Chang Y."/>
            <person name="Wang S."/>
            <person name="Sekimoto S."/>
            <person name="Aerts A.L."/>
            <person name="Choi C."/>
            <person name="Clum A."/>
            <person name="LaButti K.M."/>
            <person name="Lindquist E.A."/>
            <person name="Yee Ngan C."/>
            <person name="Ohm R.A."/>
            <person name="Salamov A.A."/>
            <person name="Grigoriev I.V."/>
            <person name="Spatafora J.W."/>
            <person name="Berbee M.L."/>
        </authorList>
    </citation>
    <scope>NUCLEOTIDE SEQUENCE [LARGE SCALE GENOMIC DNA]</scope>
    <source>
        <strain evidence="2 3">NRRL 28638</strain>
    </source>
</reference>
<keyword evidence="1" id="KW-0175">Coiled coil</keyword>
<protein>
    <recommendedName>
        <fullName evidence="4">Transcription factor domain-containing protein</fullName>
    </recommendedName>
</protein>
<dbReference type="Proteomes" id="UP000070444">
    <property type="component" value="Unassembled WGS sequence"/>
</dbReference>
<feature type="non-terminal residue" evidence="2">
    <location>
        <position position="1"/>
    </location>
</feature>
<proteinExistence type="predicted"/>
<organism evidence="2 3">
    <name type="scientific">Conidiobolus coronatus (strain ATCC 28846 / CBS 209.66 / NRRL 28638)</name>
    <name type="common">Delacroixia coronata</name>
    <dbReference type="NCBI Taxonomy" id="796925"/>
    <lineage>
        <taxon>Eukaryota</taxon>
        <taxon>Fungi</taxon>
        <taxon>Fungi incertae sedis</taxon>
        <taxon>Zoopagomycota</taxon>
        <taxon>Entomophthoromycotina</taxon>
        <taxon>Entomophthoromycetes</taxon>
        <taxon>Entomophthorales</taxon>
        <taxon>Ancylistaceae</taxon>
        <taxon>Conidiobolus</taxon>
    </lineage>
</organism>